<organism evidence="3 5">
    <name type="scientific">Aminobacter aminovorans</name>
    <name type="common">Chelatobacter heintzii</name>
    <dbReference type="NCBI Taxonomy" id="83263"/>
    <lineage>
        <taxon>Bacteria</taxon>
        <taxon>Pseudomonadati</taxon>
        <taxon>Pseudomonadota</taxon>
        <taxon>Alphaproteobacteria</taxon>
        <taxon>Hyphomicrobiales</taxon>
        <taxon>Phyllobacteriaceae</taxon>
        <taxon>Aminobacter</taxon>
    </lineage>
</organism>
<dbReference type="Proteomes" id="UP000075755">
    <property type="component" value="Chromosome"/>
</dbReference>
<feature type="domain" description="Activator of Hsp90 ATPase homologue 1/2-like C-terminal" evidence="2">
    <location>
        <begin position="18"/>
        <end position="157"/>
    </location>
</feature>
<dbReference type="Gene3D" id="3.30.530.20">
    <property type="match status" value="1"/>
</dbReference>
<keyword evidence="6" id="KW-1185">Reference proteome</keyword>
<reference evidence="4 6" key="2">
    <citation type="submission" date="2020-08" db="EMBL/GenBank/DDBJ databases">
        <title>Genomic Encyclopedia of Type Strains, Phase IV (KMG-IV): sequencing the most valuable type-strain genomes for metagenomic binning, comparative biology and taxonomic classification.</title>
        <authorList>
            <person name="Goeker M."/>
        </authorList>
    </citation>
    <scope>NUCLEOTIDE SEQUENCE [LARGE SCALE GENOMIC DNA]</scope>
    <source>
        <strain evidence="4 6">DSM 10368</strain>
    </source>
</reference>
<evidence type="ECO:0000313" key="3">
    <source>
        <dbReference type="EMBL" id="AMS39202.1"/>
    </source>
</evidence>
<dbReference type="EMBL" id="CP015005">
    <property type="protein sequence ID" value="AMS39202.1"/>
    <property type="molecule type" value="Genomic_DNA"/>
</dbReference>
<dbReference type="RefSeq" id="WP_067954894.1">
    <property type="nucleotide sequence ID" value="NZ_CP015005.1"/>
</dbReference>
<reference evidence="3 5" key="1">
    <citation type="submission" date="2016-03" db="EMBL/GenBank/DDBJ databases">
        <title>Complete genome of Aminobacter aminovorans KCTC 2477.</title>
        <authorList>
            <person name="Kim K.M."/>
        </authorList>
    </citation>
    <scope>NUCLEOTIDE SEQUENCE [LARGE SCALE GENOMIC DNA]</scope>
    <source>
        <strain evidence="3 5">KCTC 2477</strain>
    </source>
</reference>
<comment type="similarity">
    <text evidence="1">Belongs to the AHA1 family.</text>
</comment>
<evidence type="ECO:0000259" key="2">
    <source>
        <dbReference type="Pfam" id="PF08327"/>
    </source>
</evidence>
<dbReference type="AlphaFoldDB" id="A0AAC8YJ32"/>
<evidence type="ECO:0000313" key="4">
    <source>
        <dbReference type="EMBL" id="MBB3707034.1"/>
    </source>
</evidence>
<dbReference type="KEGG" id="aak:AA2016_0261"/>
<dbReference type="Proteomes" id="UP000577697">
    <property type="component" value="Unassembled WGS sequence"/>
</dbReference>
<dbReference type="CDD" id="cd08895">
    <property type="entry name" value="SRPBCC_CalC_Aha1-like_2"/>
    <property type="match status" value="1"/>
</dbReference>
<dbReference type="Pfam" id="PF08327">
    <property type="entry name" value="AHSA1"/>
    <property type="match status" value="1"/>
</dbReference>
<evidence type="ECO:0000313" key="6">
    <source>
        <dbReference type="Proteomes" id="UP000577697"/>
    </source>
</evidence>
<accession>A0AAC8YJ32</accession>
<sequence>MAGAGEHGRTDTGSRLIKATPDIIYRALIEPQAVASWRPPQGMRGEVLAFDAREGGTFRMAFIYEDEHGHGKTTDNADVFEGRFAELIPGRRVIELVEFESDDPSFAGTMRIVTTLEPVEGGTRVTVSCENVPPGISEDDHREGIASSLENLAAFVEAR</sequence>
<dbReference type="InterPro" id="IPR013538">
    <property type="entry name" value="ASHA1/2-like_C"/>
</dbReference>
<gene>
    <name evidence="3" type="ORF">AA2016_0261</name>
    <name evidence="4" type="ORF">FHS67_003361</name>
</gene>
<evidence type="ECO:0000256" key="1">
    <source>
        <dbReference type="ARBA" id="ARBA00006817"/>
    </source>
</evidence>
<dbReference type="SUPFAM" id="SSF55961">
    <property type="entry name" value="Bet v1-like"/>
    <property type="match status" value="1"/>
</dbReference>
<name>A0AAC8YJ32_AMIAI</name>
<dbReference type="InterPro" id="IPR023393">
    <property type="entry name" value="START-like_dom_sf"/>
</dbReference>
<evidence type="ECO:0000313" key="5">
    <source>
        <dbReference type="Proteomes" id="UP000075755"/>
    </source>
</evidence>
<dbReference type="EMBL" id="JACICB010000011">
    <property type="protein sequence ID" value="MBB3707034.1"/>
    <property type="molecule type" value="Genomic_DNA"/>
</dbReference>
<protein>
    <submittedName>
        <fullName evidence="3">Activator of Hsp90 ATPase 1 family protein</fullName>
    </submittedName>
    <submittedName>
        <fullName evidence="4">Uncharacterized protein YndB with AHSA1/START domain</fullName>
    </submittedName>
</protein>
<proteinExistence type="inferred from homology"/>